<reference evidence="2 3" key="1">
    <citation type="submission" date="2020-11" db="EMBL/GenBank/DDBJ databases">
        <title>Closed and high quality bacterial genomes of the OMM12 community.</title>
        <authorList>
            <person name="Marbouty M."/>
            <person name="Lamy-Besnier Q."/>
            <person name="Debarbieux L."/>
            <person name="Koszul R."/>
        </authorList>
    </citation>
    <scope>NUCLEOTIDE SEQUENCE [LARGE SCALE GENOMIC DNA]</scope>
    <source>
        <strain evidence="2 3">YL31</strain>
    </source>
</reference>
<gene>
    <name evidence="2" type="ORF">I5Q84_01695</name>
</gene>
<dbReference type="AlphaFoldDB" id="A0AAX1KJV9"/>
<dbReference type="Proteomes" id="UP000595792">
    <property type="component" value="Chromosome"/>
</dbReference>
<keyword evidence="1" id="KW-1277">Toxin-antitoxin system</keyword>
<dbReference type="SUPFAM" id="SSF143011">
    <property type="entry name" value="RelE-like"/>
    <property type="match status" value="1"/>
</dbReference>
<dbReference type="Gene3D" id="3.30.2310.20">
    <property type="entry name" value="RelE-like"/>
    <property type="match status" value="1"/>
</dbReference>
<dbReference type="KEGG" id="fpla:A4U99_07775"/>
<evidence type="ECO:0000313" key="3">
    <source>
        <dbReference type="Proteomes" id="UP000595792"/>
    </source>
</evidence>
<sequence length="103" mass="12291">MKVEWLYEARNEYRDILQFYRGQVGTKYARAFADKILKAARQLSSFPESGVLKRETLMGKYGFRALFIDQYVLVYKIQGETVYIYHLKDARKDYIYQIFGLQP</sequence>
<protein>
    <submittedName>
        <fullName evidence="2">Type II toxin-antitoxin system RelE/ParE family toxin</fullName>
    </submittedName>
</protein>
<proteinExistence type="predicted"/>
<dbReference type="Pfam" id="PF05016">
    <property type="entry name" value="ParE_toxin"/>
    <property type="match status" value="1"/>
</dbReference>
<dbReference type="InterPro" id="IPR007712">
    <property type="entry name" value="RelE/ParE_toxin"/>
</dbReference>
<accession>A0AAX1KJV9</accession>
<evidence type="ECO:0000256" key="1">
    <source>
        <dbReference type="ARBA" id="ARBA00022649"/>
    </source>
</evidence>
<name>A0AAX1KJV9_FLAPL</name>
<dbReference type="InterPro" id="IPR035093">
    <property type="entry name" value="RelE/ParE_toxin_dom_sf"/>
</dbReference>
<dbReference type="EMBL" id="CP065315">
    <property type="protein sequence ID" value="QQR06246.1"/>
    <property type="molecule type" value="Genomic_DNA"/>
</dbReference>
<evidence type="ECO:0000313" key="2">
    <source>
        <dbReference type="EMBL" id="QQR06246.1"/>
    </source>
</evidence>
<organism evidence="2 3">
    <name type="scientific">Flavonifractor plautii</name>
    <name type="common">Fusobacterium plautii</name>
    <dbReference type="NCBI Taxonomy" id="292800"/>
    <lineage>
        <taxon>Bacteria</taxon>
        <taxon>Bacillati</taxon>
        <taxon>Bacillota</taxon>
        <taxon>Clostridia</taxon>
        <taxon>Eubacteriales</taxon>
        <taxon>Oscillospiraceae</taxon>
        <taxon>Flavonifractor</taxon>
    </lineage>
</organism>
<dbReference type="RefSeq" id="WP_065534570.1">
    <property type="nucleotide sequence ID" value="NZ_CP015406.2"/>
</dbReference>